<dbReference type="RefSeq" id="WP_104232369.1">
    <property type="nucleotide sequence ID" value="NZ_PSNW01000018.1"/>
</dbReference>
<accession>A0A2S5TAA2</accession>
<protein>
    <recommendedName>
        <fullName evidence="3">MarR family transcriptional regulator</fullName>
    </recommendedName>
</protein>
<evidence type="ECO:0008006" key="3">
    <source>
        <dbReference type="Google" id="ProtNLM"/>
    </source>
</evidence>
<proteinExistence type="predicted"/>
<organism evidence="1 2">
    <name type="scientific">Solimonas fluminis</name>
    <dbReference type="NCBI Taxonomy" id="2086571"/>
    <lineage>
        <taxon>Bacteria</taxon>
        <taxon>Pseudomonadati</taxon>
        <taxon>Pseudomonadota</taxon>
        <taxon>Gammaproteobacteria</taxon>
        <taxon>Nevskiales</taxon>
        <taxon>Nevskiaceae</taxon>
        <taxon>Solimonas</taxon>
    </lineage>
</organism>
<keyword evidence="2" id="KW-1185">Reference proteome</keyword>
<gene>
    <name evidence="1" type="ORF">C3942_21190</name>
</gene>
<name>A0A2S5TAA2_9GAMM</name>
<dbReference type="EMBL" id="PSNW01000018">
    <property type="protein sequence ID" value="PPE71930.1"/>
    <property type="molecule type" value="Genomic_DNA"/>
</dbReference>
<evidence type="ECO:0000313" key="2">
    <source>
        <dbReference type="Proteomes" id="UP000238220"/>
    </source>
</evidence>
<evidence type="ECO:0000313" key="1">
    <source>
        <dbReference type="EMBL" id="PPE71930.1"/>
    </source>
</evidence>
<reference evidence="1 2" key="1">
    <citation type="submission" date="2018-02" db="EMBL/GenBank/DDBJ databases">
        <title>Genome sequencing of Solimonas sp. HR-BB.</title>
        <authorList>
            <person name="Lee Y."/>
            <person name="Jeon C.O."/>
        </authorList>
    </citation>
    <scope>NUCLEOTIDE SEQUENCE [LARGE SCALE GENOMIC DNA]</scope>
    <source>
        <strain evidence="1 2">HR-BB</strain>
    </source>
</reference>
<sequence length="122" mass="14498">MRISPTVLSLALARQLSGPLRYTDDYSPQVLELVWRRTGLRQRDLALALGDFCERGWLKPYRREGRERYHLTIEGGIQLHGQREPYWKHWREDWLLQRLRQRRRDPQAVGPVQRRAGDLAPA</sequence>
<comment type="caution">
    <text evidence="1">The sequence shown here is derived from an EMBL/GenBank/DDBJ whole genome shotgun (WGS) entry which is preliminary data.</text>
</comment>
<dbReference type="AlphaFoldDB" id="A0A2S5TAA2"/>
<dbReference type="OrthoDB" id="9835816at2"/>
<dbReference type="Proteomes" id="UP000238220">
    <property type="component" value="Unassembled WGS sequence"/>
</dbReference>